<accession>A0A0S2FDK3</accession>
<sequence length="49" mass="5734">MCHLHIHVQRIHPPFPAVLRTLAKHISYEERLRREADKVARIEGFSCNG</sequence>
<protein>
    <submittedName>
        <fullName evidence="1">Uncharacterized protein</fullName>
    </submittedName>
</protein>
<dbReference type="PATRIC" id="fig|84531.7.peg.4528"/>
<dbReference type="KEGG" id="lab:LA76x_3448"/>
<gene>
    <name evidence="1" type="ORF">LA76x_3448</name>
</gene>
<keyword evidence="2" id="KW-1185">Reference proteome</keyword>
<organism evidence="1 2">
    <name type="scientific">Lysobacter antibioticus</name>
    <dbReference type="NCBI Taxonomy" id="84531"/>
    <lineage>
        <taxon>Bacteria</taxon>
        <taxon>Pseudomonadati</taxon>
        <taxon>Pseudomonadota</taxon>
        <taxon>Gammaproteobacteria</taxon>
        <taxon>Lysobacterales</taxon>
        <taxon>Lysobacteraceae</taxon>
        <taxon>Lysobacter</taxon>
    </lineage>
</organism>
<evidence type="ECO:0000313" key="1">
    <source>
        <dbReference type="EMBL" id="ALN81572.1"/>
    </source>
</evidence>
<reference evidence="1 2" key="1">
    <citation type="journal article" date="2015" name="BMC Genomics">
        <title>Comparative genomics and metabolic profiling of the genus Lysobacter.</title>
        <authorList>
            <person name="de Bruijn I."/>
            <person name="Cheng X."/>
            <person name="de Jager V."/>
            <person name="Exposito R.G."/>
            <person name="Watrous J."/>
            <person name="Patel N."/>
            <person name="Postma J."/>
            <person name="Dorrestein P.C."/>
            <person name="Kobayashi D."/>
            <person name="Raaijmakers J.M."/>
        </authorList>
    </citation>
    <scope>NUCLEOTIDE SEQUENCE [LARGE SCALE GENOMIC DNA]</scope>
    <source>
        <strain evidence="1 2">76</strain>
    </source>
</reference>
<proteinExistence type="predicted"/>
<evidence type="ECO:0000313" key="2">
    <source>
        <dbReference type="Proteomes" id="UP000060787"/>
    </source>
</evidence>
<dbReference type="AlphaFoldDB" id="A0A0S2FDK3"/>
<dbReference type="Proteomes" id="UP000060787">
    <property type="component" value="Chromosome"/>
</dbReference>
<dbReference type="KEGG" id="laq:GLA29479_4639"/>
<dbReference type="EMBL" id="CP011129">
    <property type="protein sequence ID" value="ALN81572.1"/>
    <property type="molecule type" value="Genomic_DNA"/>
</dbReference>
<name>A0A0S2FDK3_LYSAN</name>
<dbReference type="STRING" id="84531.LA76x_3448"/>